<comment type="caution">
    <text evidence="2">The sequence shown here is derived from an EMBL/GenBank/DDBJ whole genome shotgun (WGS) entry which is preliminary data.</text>
</comment>
<keyword evidence="1" id="KW-0472">Membrane</keyword>
<keyword evidence="1" id="KW-1133">Transmembrane helix</keyword>
<name>A0A6I2TZ69_9BACT</name>
<protein>
    <submittedName>
        <fullName evidence="2">DUF1741 domain-containing protein</fullName>
    </submittedName>
</protein>
<keyword evidence="1" id="KW-0812">Transmembrane</keyword>
<evidence type="ECO:0000313" key="2">
    <source>
        <dbReference type="EMBL" id="MST77558.1"/>
    </source>
</evidence>
<evidence type="ECO:0000313" key="3">
    <source>
        <dbReference type="Proteomes" id="UP000450161"/>
    </source>
</evidence>
<gene>
    <name evidence="2" type="ORF">FYJ72_07670</name>
</gene>
<reference evidence="2 3" key="1">
    <citation type="submission" date="2019-08" db="EMBL/GenBank/DDBJ databases">
        <title>In-depth cultivation of the pig gut microbiome towards novel bacterial diversity and tailored functional studies.</title>
        <authorList>
            <person name="Wylensek D."/>
            <person name="Hitch T.C.A."/>
            <person name="Clavel T."/>
        </authorList>
    </citation>
    <scope>NUCLEOTIDE SEQUENCE [LARGE SCALE GENOMIC DNA]</scope>
    <source>
        <strain evidence="2 3">LKV-178-WT-2C</strain>
    </source>
</reference>
<proteinExistence type="predicted"/>
<evidence type="ECO:0000256" key="1">
    <source>
        <dbReference type="SAM" id="Phobius"/>
    </source>
</evidence>
<sequence length="94" mass="10886">MTNITIINPRTAWKSNSGIFYTICLLFILYRLIRYSSASSQRLKLREWNETFSGRVSSLNVLFTPLSEAANRLTFSNLTISIDGLIYFFIISFF</sequence>
<accession>A0A6I2TZ69</accession>
<dbReference type="AlphaFoldDB" id="A0A6I2TZ69"/>
<dbReference type="EMBL" id="VUNF01000012">
    <property type="protein sequence ID" value="MST77558.1"/>
    <property type="molecule type" value="Genomic_DNA"/>
</dbReference>
<organism evidence="2 3">
    <name type="scientific">Segatella copri</name>
    <dbReference type="NCBI Taxonomy" id="165179"/>
    <lineage>
        <taxon>Bacteria</taxon>
        <taxon>Pseudomonadati</taxon>
        <taxon>Bacteroidota</taxon>
        <taxon>Bacteroidia</taxon>
        <taxon>Bacteroidales</taxon>
        <taxon>Prevotellaceae</taxon>
        <taxon>Segatella</taxon>
    </lineage>
</organism>
<dbReference type="Proteomes" id="UP000450161">
    <property type="component" value="Unassembled WGS sequence"/>
</dbReference>
<feature type="transmembrane region" description="Helical" evidence="1">
    <location>
        <begin position="18"/>
        <end position="36"/>
    </location>
</feature>